<reference evidence="3" key="1">
    <citation type="journal article" date="2020" name="Stud. Mycol.">
        <title>101 Dothideomycetes genomes: a test case for predicting lifestyles and emergence of pathogens.</title>
        <authorList>
            <person name="Haridas S."/>
            <person name="Albert R."/>
            <person name="Binder M."/>
            <person name="Bloem J."/>
            <person name="Labutti K."/>
            <person name="Salamov A."/>
            <person name="Andreopoulos B."/>
            <person name="Baker S."/>
            <person name="Barry K."/>
            <person name="Bills G."/>
            <person name="Bluhm B."/>
            <person name="Cannon C."/>
            <person name="Castanera R."/>
            <person name="Culley D."/>
            <person name="Daum C."/>
            <person name="Ezra D."/>
            <person name="Gonzalez J."/>
            <person name="Henrissat B."/>
            <person name="Kuo A."/>
            <person name="Liang C."/>
            <person name="Lipzen A."/>
            <person name="Lutzoni F."/>
            <person name="Magnuson J."/>
            <person name="Mondo S."/>
            <person name="Nolan M."/>
            <person name="Ohm R."/>
            <person name="Pangilinan J."/>
            <person name="Park H.-J."/>
            <person name="Ramirez L."/>
            <person name="Alfaro M."/>
            <person name="Sun H."/>
            <person name="Tritt A."/>
            <person name="Yoshinaga Y."/>
            <person name="Zwiers L.-H."/>
            <person name="Turgeon B."/>
            <person name="Goodwin S."/>
            <person name="Spatafora J."/>
            <person name="Crous P."/>
            <person name="Grigoriev I."/>
        </authorList>
    </citation>
    <scope>NUCLEOTIDE SEQUENCE</scope>
    <source>
        <strain evidence="3">CBS 101060</strain>
    </source>
</reference>
<dbReference type="Gene3D" id="2.120.10.30">
    <property type="entry name" value="TolB, C-terminal domain"/>
    <property type="match status" value="1"/>
</dbReference>
<dbReference type="PANTHER" id="PTHR47064">
    <property type="entry name" value="PUTATIVE (AFU_ORTHOLOGUE AFUA_1G08990)-RELATED"/>
    <property type="match status" value="1"/>
</dbReference>
<evidence type="ECO:0000313" key="3">
    <source>
        <dbReference type="EMBL" id="KAF2839933.1"/>
    </source>
</evidence>
<keyword evidence="4" id="KW-1185">Reference proteome</keyword>
<organism evidence="3 4">
    <name type="scientific">Patellaria atrata CBS 101060</name>
    <dbReference type="NCBI Taxonomy" id="1346257"/>
    <lineage>
        <taxon>Eukaryota</taxon>
        <taxon>Fungi</taxon>
        <taxon>Dikarya</taxon>
        <taxon>Ascomycota</taxon>
        <taxon>Pezizomycotina</taxon>
        <taxon>Dothideomycetes</taxon>
        <taxon>Dothideomycetes incertae sedis</taxon>
        <taxon>Patellariales</taxon>
        <taxon>Patellariaceae</taxon>
        <taxon>Patellaria</taxon>
    </lineage>
</organism>
<proteinExistence type="predicted"/>
<keyword evidence="1" id="KW-0732">Signal</keyword>
<feature type="signal peptide" evidence="1">
    <location>
        <begin position="1"/>
        <end position="24"/>
    </location>
</feature>
<dbReference type="SUPFAM" id="SSF63829">
    <property type="entry name" value="Calcium-dependent phosphotriesterase"/>
    <property type="match status" value="1"/>
</dbReference>
<dbReference type="OrthoDB" id="423498at2759"/>
<comment type="caution">
    <text evidence="3">The sequence shown here is derived from an EMBL/GenBank/DDBJ whole genome shotgun (WGS) entry which is preliminary data.</text>
</comment>
<dbReference type="PANTHER" id="PTHR47064:SF2">
    <property type="entry name" value="SMP-30_GLUCONOLACTONASE_LRE-LIKE REGION DOMAIN-CONTAINING PROTEIN-RELATED"/>
    <property type="match status" value="1"/>
</dbReference>
<dbReference type="Proteomes" id="UP000799429">
    <property type="component" value="Unassembled WGS sequence"/>
</dbReference>
<feature type="chain" id="PRO_5040389623" evidence="1">
    <location>
        <begin position="25"/>
        <end position="425"/>
    </location>
</feature>
<dbReference type="InterPro" id="IPR052988">
    <property type="entry name" value="Oryzine_lactonohydrolase"/>
</dbReference>
<evidence type="ECO:0000259" key="2">
    <source>
        <dbReference type="Pfam" id="PF08450"/>
    </source>
</evidence>
<evidence type="ECO:0000313" key="4">
    <source>
        <dbReference type="Proteomes" id="UP000799429"/>
    </source>
</evidence>
<dbReference type="Pfam" id="PF08450">
    <property type="entry name" value="SGL"/>
    <property type="match status" value="1"/>
</dbReference>
<sequence length="425" mass="46273">MMLTRHNLSTHALHFLTFSVSAIAQLAAPCPGLPTASTVCINRHASVMPYPFFRFHPSDGSLSPEDSFPRTNTTDPTFALVRNATFLVFDHARAADILGPDPILEHLFDLPPGFVHEAPVYVPSINSVIFSALAQDVVPQLIINLDGPRPTIANYTPEPPVYGVNGGRYHDGKIYWAVSAGVPFPHPEDGSTVLQTPGIVELDPTTNATRTLLNNYYGAQFNSPDDVVVASNGDIFFTDPWYGWSGNLTAAPVLPAATWRFRPATGQAQIVESSLVQPNGIALSPDEKTIYITDTGLTEFDMPEHVLPRFSLNSTGPRYLYAFDLDLEGKGGRVLTEKRVVFLAAEFGTDGVHVAADGSIVGAIRERVDVLSPEGELILQIRSTFVVNNVQFVGPDLDELWLFGYGGVSRVKWNLKGRLEGRASS</sequence>
<evidence type="ECO:0000256" key="1">
    <source>
        <dbReference type="SAM" id="SignalP"/>
    </source>
</evidence>
<protein>
    <submittedName>
        <fullName evidence="3">Lactonohydrolase</fullName>
    </submittedName>
</protein>
<feature type="domain" description="SMP-30/Gluconolactonase/LRE-like region" evidence="2">
    <location>
        <begin position="180"/>
        <end position="295"/>
    </location>
</feature>
<dbReference type="AlphaFoldDB" id="A0A9P4SC42"/>
<dbReference type="InterPro" id="IPR011042">
    <property type="entry name" value="6-blade_b-propeller_TolB-like"/>
</dbReference>
<accession>A0A9P4SC42</accession>
<gene>
    <name evidence="3" type="ORF">M501DRAFT_1003413</name>
</gene>
<name>A0A9P4SC42_9PEZI</name>
<dbReference type="EMBL" id="MU006094">
    <property type="protein sequence ID" value="KAF2839933.1"/>
    <property type="molecule type" value="Genomic_DNA"/>
</dbReference>
<dbReference type="InterPro" id="IPR013658">
    <property type="entry name" value="SGL"/>
</dbReference>